<dbReference type="PANTHER" id="PTHR45138">
    <property type="entry name" value="REGULATORY COMPONENTS OF SENSORY TRANSDUCTION SYSTEM"/>
    <property type="match status" value="1"/>
</dbReference>
<dbReference type="SUPFAM" id="SSF55073">
    <property type="entry name" value="Nucleotide cyclase"/>
    <property type="match status" value="1"/>
</dbReference>
<evidence type="ECO:0000256" key="2">
    <source>
        <dbReference type="ARBA" id="ARBA00034247"/>
    </source>
</evidence>
<dbReference type="GO" id="GO:1902201">
    <property type="term" value="P:negative regulation of bacterial-type flagellum-dependent cell motility"/>
    <property type="evidence" value="ECO:0007669"/>
    <property type="project" value="TreeGrafter"/>
</dbReference>
<evidence type="ECO:0000313" key="5">
    <source>
        <dbReference type="Proteomes" id="UP000236327"/>
    </source>
</evidence>
<evidence type="ECO:0000256" key="1">
    <source>
        <dbReference type="ARBA" id="ARBA00012528"/>
    </source>
</evidence>
<sequence length="294" mass="31480">MKHLFGSTSLAVCMIDRSLGISKASEAAAALFDLPTLAGLQARDLIPEAEAVLREYFDLAGRGLPLPDSRFIADGRHYAVTFHAVTDPDSGAEALLAIAMDVSPNSRIEQALRTSRRRLLRASRRDHLTGLLNRKGFDMALHRELRRARRAASPLSLLVIDIDWFKSYNDSLGHQEGDRCLRLVAGALETCLRRASDHACRYGGEEFAIILPDTVATGAASVGAACLHALEALDIPHPTSPYGRLSASIGAASFDPGAVPVSAEALFATADAALYRAKQGGRNRCEPAAAPTQP</sequence>
<dbReference type="RefSeq" id="WP_170066069.1">
    <property type="nucleotide sequence ID" value="NZ_LYMM01000084.1"/>
</dbReference>
<dbReference type="Pfam" id="PF00990">
    <property type="entry name" value="GGDEF"/>
    <property type="match status" value="1"/>
</dbReference>
<dbReference type="InterPro" id="IPR000160">
    <property type="entry name" value="GGDEF_dom"/>
</dbReference>
<comment type="catalytic activity">
    <reaction evidence="2">
        <text>2 GTP = 3',3'-c-di-GMP + 2 diphosphate</text>
        <dbReference type="Rhea" id="RHEA:24898"/>
        <dbReference type="ChEBI" id="CHEBI:33019"/>
        <dbReference type="ChEBI" id="CHEBI:37565"/>
        <dbReference type="ChEBI" id="CHEBI:58805"/>
        <dbReference type="EC" id="2.7.7.65"/>
    </reaction>
</comment>
<dbReference type="EMBL" id="LYMM01000084">
    <property type="protein sequence ID" value="PNU02252.1"/>
    <property type="molecule type" value="Genomic_DNA"/>
</dbReference>
<dbReference type="GO" id="GO:0005886">
    <property type="term" value="C:plasma membrane"/>
    <property type="evidence" value="ECO:0007669"/>
    <property type="project" value="TreeGrafter"/>
</dbReference>
<accession>A0A2K2FTZ9</accession>
<dbReference type="PANTHER" id="PTHR45138:SF9">
    <property type="entry name" value="DIGUANYLATE CYCLASE DGCM-RELATED"/>
    <property type="match status" value="1"/>
</dbReference>
<dbReference type="AlphaFoldDB" id="A0A2K2FTZ9"/>
<dbReference type="InterPro" id="IPR029787">
    <property type="entry name" value="Nucleotide_cyclase"/>
</dbReference>
<dbReference type="Gene3D" id="3.30.450.20">
    <property type="entry name" value="PAS domain"/>
    <property type="match status" value="1"/>
</dbReference>
<dbReference type="GO" id="GO:0052621">
    <property type="term" value="F:diguanylate cyclase activity"/>
    <property type="evidence" value="ECO:0007669"/>
    <property type="project" value="UniProtKB-EC"/>
</dbReference>
<dbReference type="InterPro" id="IPR050469">
    <property type="entry name" value="Diguanylate_Cyclase"/>
</dbReference>
<comment type="caution">
    <text evidence="4">The sequence shown here is derived from an EMBL/GenBank/DDBJ whole genome shotgun (WGS) entry which is preliminary data.</text>
</comment>
<dbReference type="SMART" id="SM00267">
    <property type="entry name" value="GGDEF"/>
    <property type="match status" value="1"/>
</dbReference>
<gene>
    <name evidence="4" type="ORF">A8V01_10355</name>
</gene>
<dbReference type="Gene3D" id="3.30.70.270">
    <property type="match status" value="1"/>
</dbReference>
<dbReference type="InterPro" id="IPR043128">
    <property type="entry name" value="Rev_trsase/Diguanyl_cyclase"/>
</dbReference>
<name>A0A2K2FTZ9_9SPHN</name>
<organism evidence="4 5">
    <name type="scientific">Novosphingobium guangzhouense</name>
    <dbReference type="NCBI Taxonomy" id="1850347"/>
    <lineage>
        <taxon>Bacteria</taxon>
        <taxon>Pseudomonadati</taxon>
        <taxon>Pseudomonadota</taxon>
        <taxon>Alphaproteobacteria</taxon>
        <taxon>Sphingomonadales</taxon>
        <taxon>Sphingomonadaceae</taxon>
        <taxon>Novosphingobium</taxon>
    </lineage>
</organism>
<dbReference type="FunFam" id="3.30.70.270:FF:000001">
    <property type="entry name" value="Diguanylate cyclase domain protein"/>
    <property type="match status" value="1"/>
</dbReference>
<keyword evidence="5" id="KW-1185">Reference proteome</keyword>
<dbReference type="PROSITE" id="PS50887">
    <property type="entry name" value="GGDEF"/>
    <property type="match status" value="1"/>
</dbReference>
<evidence type="ECO:0000313" key="4">
    <source>
        <dbReference type="EMBL" id="PNU02252.1"/>
    </source>
</evidence>
<feature type="domain" description="GGDEF" evidence="3">
    <location>
        <begin position="153"/>
        <end position="290"/>
    </location>
</feature>
<proteinExistence type="predicted"/>
<evidence type="ECO:0000259" key="3">
    <source>
        <dbReference type="PROSITE" id="PS50887"/>
    </source>
</evidence>
<dbReference type="CDD" id="cd01949">
    <property type="entry name" value="GGDEF"/>
    <property type="match status" value="1"/>
</dbReference>
<reference evidence="4 5" key="1">
    <citation type="submission" date="2016-05" db="EMBL/GenBank/DDBJ databases">
        <title>Complete genome sequence of Novosphingobium guangzhouense SA925(T).</title>
        <authorList>
            <person name="Sha S."/>
        </authorList>
    </citation>
    <scope>NUCLEOTIDE SEQUENCE [LARGE SCALE GENOMIC DNA]</scope>
    <source>
        <strain evidence="4 5">SA925</strain>
    </source>
</reference>
<dbReference type="NCBIfam" id="TIGR00254">
    <property type="entry name" value="GGDEF"/>
    <property type="match status" value="1"/>
</dbReference>
<dbReference type="EC" id="2.7.7.65" evidence="1"/>
<dbReference type="Proteomes" id="UP000236327">
    <property type="component" value="Unassembled WGS sequence"/>
</dbReference>
<protein>
    <recommendedName>
        <fullName evidence="1">diguanylate cyclase</fullName>
        <ecNumber evidence="1">2.7.7.65</ecNumber>
    </recommendedName>
</protein>
<dbReference type="GO" id="GO:0043709">
    <property type="term" value="P:cell adhesion involved in single-species biofilm formation"/>
    <property type="evidence" value="ECO:0007669"/>
    <property type="project" value="TreeGrafter"/>
</dbReference>